<sequence length="183" mass="21245">MSIKTHGFGPLQLSTNKDGSIFAILQKEISKRGANDISKIKDILDNKCFTDFSFVNVLPLIYNEKEMRFKVIIFDLQKAYSSVKRIKFFPPRKIGRKKTFPIYKFFDDKNSYIFEVRYGGAKANALQRGMWTHTENAESFFKELLVGGYKINEPLITLIAKILVSRKDIHEKILKCFFNLSNK</sequence>
<dbReference type="EMBL" id="PFOI01000017">
    <property type="protein sequence ID" value="PIZ71324.1"/>
    <property type="molecule type" value="Genomic_DNA"/>
</dbReference>
<accession>A0A2M7UJB5</accession>
<evidence type="ECO:0000313" key="1">
    <source>
        <dbReference type="EMBL" id="PIZ71324.1"/>
    </source>
</evidence>
<dbReference type="AlphaFoldDB" id="A0A2M7UJB5"/>
<gene>
    <name evidence="1" type="ORF">COY09_00965</name>
</gene>
<protein>
    <submittedName>
        <fullName evidence="1">Uncharacterized protein</fullName>
    </submittedName>
</protein>
<dbReference type="Proteomes" id="UP000231071">
    <property type="component" value="Unassembled WGS sequence"/>
</dbReference>
<proteinExistence type="predicted"/>
<organism evidence="1 2">
    <name type="scientific">Candidatus Portnoybacteria bacterium CG_4_10_14_0_2_um_filter_39_11</name>
    <dbReference type="NCBI Taxonomy" id="1974797"/>
    <lineage>
        <taxon>Bacteria</taxon>
        <taxon>Candidatus Portnoyibacteriota</taxon>
    </lineage>
</organism>
<reference evidence="2" key="1">
    <citation type="submission" date="2017-09" db="EMBL/GenBank/DDBJ databases">
        <title>Depth-based differentiation of microbial function through sediment-hosted aquifers and enrichment of novel symbionts in the deep terrestrial subsurface.</title>
        <authorList>
            <person name="Probst A.J."/>
            <person name="Ladd B."/>
            <person name="Jarett J.K."/>
            <person name="Geller-Mcgrath D.E."/>
            <person name="Sieber C.M.K."/>
            <person name="Emerson J.B."/>
            <person name="Anantharaman K."/>
            <person name="Thomas B.C."/>
            <person name="Malmstrom R."/>
            <person name="Stieglmeier M."/>
            <person name="Klingl A."/>
            <person name="Woyke T."/>
            <person name="Ryan C.M."/>
            <person name="Banfield J.F."/>
        </authorList>
    </citation>
    <scope>NUCLEOTIDE SEQUENCE [LARGE SCALE GENOMIC DNA]</scope>
</reference>
<name>A0A2M7UJB5_9BACT</name>
<comment type="caution">
    <text evidence="1">The sequence shown here is derived from an EMBL/GenBank/DDBJ whole genome shotgun (WGS) entry which is preliminary data.</text>
</comment>
<evidence type="ECO:0000313" key="2">
    <source>
        <dbReference type="Proteomes" id="UP000231071"/>
    </source>
</evidence>